<keyword evidence="2" id="KW-1185">Reference proteome</keyword>
<reference evidence="1 2" key="1">
    <citation type="journal article" date="2022" name="bioRxiv">
        <title>The genome of the oomycete Peronosclerospora sorghi, a cosmopolitan pathogen of maize and sorghum, is inflated with dispersed pseudogenes.</title>
        <authorList>
            <person name="Fletcher K."/>
            <person name="Martin F."/>
            <person name="Isakeit T."/>
            <person name="Cavanaugh K."/>
            <person name="Magill C."/>
            <person name="Michelmore R."/>
        </authorList>
    </citation>
    <scope>NUCLEOTIDE SEQUENCE [LARGE SCALE GENOMIC DNA]</scope>
    <source>
        <strain evidence="1">P6</strain>
    </source>
</reference>
<organism evidence="1 2">
    <name type="scientific">Peronosclerospora sorghi</name>
    <dbReference type="NCBI Taxonomy" id="230839"/>
    <lineage>
        <taxon>Eukaryota</taxon>
        <taxon>Sar</taxon>
        <taxon>Stramenopiles</taxon>
        <taxon>Oomycota</taxon>
        <taxon>Peronosporomycetes</taxon>
        <taxon>Peronosporales</taxon>
        <taxon>Peronosporaceae</taxon>
        <taxon>Peronosclerospora</taxon>
    </lineage>
</organism>
<evidence type="ECO:0000313" key="1">
    <source>
        <dbReference type="EMBL" id="KAI9906733.1"/>
    </source>
</evidence>
<proteinExistence type="predicted"/>
<sequence>MKYQENGLPKNWDGKDWDTYKRAMTNFFAEQDLLDTKESDTKKENKVHMYIDMSVPPSVAAQLRESNTGSDMWETLCEVYETKKDTVLRAHKIRRLRSELENMSFLLGGDMNLHLAQMFNKKRELEQLGFKVHDIEMIDLMLKSLPHHSFFLSFKSVLKFCSDQDNLDPTNVRHRMLLAAQEVAEIQAQDGRGQATGGKGKAKGDEKGAKDSGNSGEASARRCFKCKSTGHIKANCPKIKKPSAGEGSGGAITKETNVFRSGGQQSTHASGSGVARVTDGGRMNGQVNHQKPLGSTEHLWYFDSGADAHVTGNRDYFVTFEIEIDGGVDLDEDDDDEQDEDASMNYGVDLNDHTVGNDDRAVGAGAQDTGTGVETNTDDGANNDSASSVNGSVDRDYHASEPSHDSPSTAEEGDQVSTEE</sequence>
<evidence type="ECO:0000313" key="2">
    <source>
        <dbReference type="Proteomes" id="UP001163321"/>
    </source>
</evidence>
<dbReference type="EMBL" id="CM047587">
    <property type="protein sequence ID" value="KAI9906733.1"/>
    <property type="molecule type" value="Genomic_DNA"/>
</dbReference>
<dbReference type="Proteomes" id="UP001163321">
    <property type="component" value="Chromosome 8"/>
</dbReference>
<protein>
    <submittedName>
        <fullName evidence="1">Uncharacterized protein</fullName>
    </submittedName>
</protein>
<comment type="caution">
    <text evidence="1">The sequence shown here is derived from an EMBL/GenBank/DDBJ whole genome shotgun (WGS) entry which is preliminary data.</text>
</comment>
<gene>
    <name evidence="1" type="ORF">PsorP6_016203</name>
</gene>
<name>A0ACC0VLJ4_9STRA</name>
<accession>A0ACC0VLJ4</accession>